<evidence type="ECO:0000313" key="1">
    <source>
        <dbReference type="EMBL" id="KXT69144.1"/>
    </source>
</evidence>
<gene>
    <name evidence="1" type="ORF">SCRDD08_01572</name>
</gene>
<dbReference type="EMBL" id="LQRD01000060">
    <property type="protein sequence ID" value="KXT69144.1"/>
    <property type="molecule type" value="Genomic_DNA"/>
</dbReference>
<sequence length="165" mass="18189">MGQKLLKFKCFFTNDFRSCFLNIVVLRIVDVDLDLSQCIEDFLTGAVDKVRKRAVQLLDSIVHSFICLGPDDIHDSLSLSQIHAPIEKGPLGKLARLCQSSPLADSQLQDFIGDRNSAVGVDLDDIFTGESLGRTHGPDHDLIQNLLILRVNDMAVVKCVAGHFA</sequence>
<dbReference type="AlphaFoldDB" id="A0A139N032"/>
<proteinExistence type="predicted"/>
<name>A0A139N032_STRCR</name>
<evidence type="ECO:0000313" key="2">
    <source>
        <dbReference type="Proteomes" id="UP000070377"/>
    </source>
</evidence>
<reference evidence="1 2" key="1">
    <citation type="submission" date="2016-01" db="EMBL/GenBank/DDBJ databases">
        <title>Highly variable Streptococcus oralis are common among viridans streptococci isolated from primates.</title>
        <authorList>
            <person name="Denapaite D."/>
            <person name="Rieger M."/>
            <person name="Koendgen S."/>
            <person name="Brueckner R."/>
            <person name="Ochigava I."/>
            <person name="Kappeler P."/>
            <person name="Maetz-Rensing K."/>
            <person name="Leendertz F."/>
            <person name="Hakenbeck R."/>
        </authorList>
    </citation>
    <scope>NUCLEOTIDE SEQUENCE [LARGE SCALE GENOMIC DNA]</scope>
    <source>
        <strain evidence="1 2">DD08</strain>
    </source>
</reference>
<comment type="caution">
    <text evidence="1">The sequence shown here is derived from an EMBL/GenBank/DDBJ whole genome shotgun (WGS) entry which is preliminary data.</text>
</comment>
<accession>A0A139N032</accession>
<dbReference type="Proteomes" id="UP000070377">
    <property type="component" value="Unassembled WGS sequence"/>
</dbReference>
<protein>
    <submittedName>
        <fullName evidence="1">Uncharacterized protein</fullName>
    </submittedName>
</protein>
<organism evidence="1 2">
    <name type="scientific">Streptococcus cristatus</name>
    <dbReference type="NCBI Taxonomy" id="45634"/>
    <lineage>
        <taxon>Bacteria</taxon>
        <taxon>Bacillati</taxon>
        <taxon>Bacillota</taxon>
        <taxon>Bacilli</taxon>
        <taxon>Lactobacillales</taxon>
        <taxon>Streptococcaceae</taxon>
        <taxon>Streptococcus</taxon>
    </lineage>
</organism>